<reference evidence="6 7" key="1">
    <citation type="submission" date="2020-03" db="EMBL/GenBank/DDBJ databases">
        <title>Draft Genome Sequence of Cudoniella acicularis.</title>
        <authorList>
            <person name="Buettner E."/>
            <person name="Kellner H."/>
        </authorList>
    </citation>
    <scope>NUCLEOTIDE SEQUENCE [LARGE SCALE GENOMIC DNA]</scope>
    <source>
        <strain evidence="6 7">DSM 108380</strain>
    </source>
</reference>
<dbReference type="Proteomes" id="UP000566819">
    <property type="component" value="Unassembled WGS sequence"/>
</dbReference>
<evidence type="ECO:0000256" key="5">
    <source>
        <dbReference type="SAM" id="SignalP"/>
    </source>
</evidence>
<evidence type="ECO:0000256" key="3">
    <source>
        <dbReference type="ARBA" id="ARBA00022963"/>
    </source>
</evidence>
<protein>
    <recommendedName>
        <fullName evidence="1">1-alkyl-2-acetylglycerophosphocholine esterase</fullName>
        <ecNumber evidence="1">3.1.1.47</ecNumber>
    </recommendedName>
</protein>
<evidence type="ECO:0000256" key="4">
    <source>
        <dbReference type="ARBA" id="ARBA00023098"/>
    </source>
</evidence>
<dbReference type="InterPro" id="IPR029058">
    <property type="entry name" value="AB_hydrolase_fold"/>
</dbReference>
<evidence type="ECO:0000256" key="1">
    <source>
        <dbReference type="ARBA" id="ARBA00013201"/>
    </source>
</evidence>
<organism evidence="6 7">
    <name type="scientific">Cudoniella acicularis</name>
    <dbReference type="NCBI Taxonomy" id="354080"/>
    <lineage>
        <taxon>Eukaryota</taxon>
        <taxon>Fungi</taxon>
        <taxon>Dikarya</taxon>
        <taxon>Ascomycota</taxon>
        <taxon>Pezizomycotina</taxon>
        <taxon>Leotiomycetes</taxon>
        <taxon>Helotiales</taxon>
        <taxon>Tricladiaceae</taxon>
        <taxon>Cudoniella</taxon>
    </lineage>
</organism>
<dbReference type="Gene3D" id="3.40.50.1820">
    <property type="entry name" value="alpha/beta hydrolase"/>
    <property type="match status" value="1"/>
</dbReference>
<dbReference type="EC" id="3.1.1.47" evidence="1"/>
<dbReference type="OrthoDB" id="2363873at2759"/>
<keyword evidence="7" id="KW-1185">Reference proteome</keyword>
<evidence type="ECO:0000256" key="2">
    <source>
        <dbReference type="ARBA" id="ARBA00022801"/>
    </source>
</evidence>
<dbReference type="GO" id="GO:0003847">
    <property type="term" value="F:1-alkyl-2-acetylglycerophosphocholine esterase activity"/>
    <property type="evidence" value="ECO:0007669"/>
    <property type="project" value="UniProtKB-EC"/>
</dbReference>
<dbReference type="PANTHER" id="PTHR10272">
    <property type="entry name" value="PLATELET-ACTIVATING FACTOR ACETYLHYDROLASE"/>
    <property type="match status" value="1"/>
</dbReference>
<keyword evidence="3" id="KW-0442">Lipid degradation</keyword>
<evidence type="ECO:0000313" key="6">
    <source>
        <dbReference type="EMBL" id="KAF4620104.1"/>
    </source>
</evidence>
<name>A0A8H4QYR9_9HELO</name>
<keyword evidence="4" id="KW-0443">Lipid metabolism</keyword>
<dbReference type="EMBL" id="JAAMPI010002022">
    <property type="protein sequence ID" value="KAF4620104.1"/>
    <property type="molecule type" value="Genomic_DNA"/>
</dbReference>
<dbReference type="SUPFAM" id="SSF53474">
    <property type="entry name" value="alpha/beta-Hydrolases"/>
    <property type="match status" value="1"/>
</dbReference>
<proteinExistence type="predicted"/>
<sequence length="375" mass="40340">MLHYAISGLLIAVVGVVGIQLPNLTGRYPVGTVSLELIDDSRIDPFTPNPQPRDIMVSVFYPTSTTAITSGNYSFAPYFSSSKTAAAFDSYLGNSTEILGIATQSYYKAPIANNDFPVLIFSHGLGSSRFMYTAQLEALASQGWIIVAPDHPYDALITEFPNGNVIRIDPSVLDDFPSKMPSLVEVRVADVGFIASALKNSTTLSQIPGLISSGGTLRSNRIGIFGHSLGGNTAAQAVSNSSKFPCGANFDGGIFGPVAKSGLDKPFLQIEAQDHPQTSDATFAKFWVQLRGFRREFMVNGTVHVAFMDIPVLRDLLGEAFPVQLRNQSGTIAGERVLEIETALTDTFFAFCLKGTSADELDHLAQGRFPEVSIP</sequence>
<feature type="signal peptide" evidence="5">
    <location>
        <begin position="1"/>
        <end position="18"/>
    </location>
</feature>
<evidence type="ECO:0000313" key="7">
    <source>
        <dbReference type="Proteomes" id="UP000566819"/>
    </source>
</evidence>
<dbReference type="GO" id="GO:0016042">
    <property type="term" value="P:lipid catabolic process"/>
    <property type="evidence" value="ECO:0007669"/>
    <property type="project" value="UniProtKB-KW"/>
</dbReference>
<feature type="chain" id="PRO_5034156846" description="1-alkyl-2-acetylglycerophosphocholine esterase" evidence="5">
    <location>
        <begin position="19"/>
        <end position="375"/>
    </location>
</feature>
<dbReference type="AlphaFoldDB" id="A0A8H4QYR9"/>
<gene>
    <name evidence="6" type="ORF">G7Y89_g14716</name>
</gene>
<keyword evidence="2" id="KW-0378">Hydrolase</keyword>
<keyword evidence="5" id="KW-0732">Signal</keyword>
<accession>A0A8H4QYR9</accession>
<dbReference type="PANTHER" id="PTHR10272:SF14">
    <property type="entry name" value="PAF ACETYLHYDROLASE FAMILY PROTEIN"/>
    <property type="match status" value="1"/>
</dbReference>
<comment type="caution">
    <text evidence="6">The sequence shown here is derived from an EMBL/GenBank/DDBJ whole genome shotgun (WGS) entry which is preliminary data.</text>
</comment>
<dbReference type="Pfam" id="PF03403">
    <property type="entry name" value="PAF-AH_p_II"/>
    <property type="match status" value="2"/>
</dbReference>